<name>A0A0E9RPW0_ANGAN</name>
<reference evidence="1" key="2">
    <citation type="journal article" date="2015" name="Fish Shellfish Immunol.">
        <title>Early steps in the European eel (Anguilla anguilla)-Vibrio vulnificus interaction in the gills: Role of the RtxA13 toxin.</title>
        <authorList>
            <person name="Callol A."/>
            <person name="Pajuelo D."/>
            <person name="Ebbesson L."/>
            <person name="Teles M."/>
            <person name="MacKenzie S."/>
            <person name="Amaro C."/>
        </authorList>
    </citation>
    <scope>NUCLEOTIDE SEQUENCE</scope>
</reference>
<accession>A0A0E9RPW0</accession>
<sequence>MTTISKTKTDYTTVYKAGKGIDNLFQRLSKTLVPYRAVI</sequence>
<protein>
    <submittedName>
        <fullName evidence="1">Uncharacterized protein</fullName>
    </submittedName>
</protein>
<reference evidence="1" key="1">
    <citation type="submission" date="2014-11" db="EMBL/GenBank/DDBJ databases">
        <authorList>
            <person name="Amaro Gonzalez C."/>
        </authorList>
    </citation>
    <scope>NUCLEOTIDE SEQUENCE</scope>
</reference>
<dbReference type="AlphaFoldDB" id="A0A0E9RPW0"/>
<evidence type="ECO:0000313" key="1">
    <source>
        <dbReference type="EMBL" id="JAH30440.1"/>
    </source>
</evidence>
<proteinExistence type="predicted"/>
<organism evidence="1">
    <name type="scientific">Anguilla anguilla</name>
    <name type="common">European freshwater eel</name>
    <name type="synonym">Muraena anguilla</name>
    <dbReference type="NCBI Taxonomy" id="7936"/>
    <lineage>
        <taxon>Eukaryota</taxon>
        <taxon>Metazoa</taxon>
        <taxon>Chordata</taxon>
        <taxon>Craniata</taxon>
        <taxon>Vertebrata</taxon>
        <taxon>Euteleostomi</taxon>
        <taxon>Actinopterygii</taxon>
        <taxon>Neopterygii</taxon>
        <taxon>Teleostei</taxon>
        <taxon>Anguilliformes</taxon>
        <taxon>Anguillidae</taxon>
        <taxon>Anguilla</taxon>
    </lineage>
</organism>
<dbReference type="EMBL" id="GBXM01078137">
    <property type="protein sequence ID" value="JAH30440.1"/>
    <property type="molecule type" value="Transcribed_RNA"/>
</dbReference>